<dbReference type="InterPro" id="IPR000515">
    <property type="entry name" value="MetI-like"/>
</dbReference>
<keyword evidence="3 8" id="KW-0813">Transport</keyword>
<evidence type="ECO:0000313" key="11">
    <source>
        <dbReference type="Proteomes" id="UP000184096"/>
    </source>
</evidence>
<dbReference type="PANTHER" id="PTHR30450">
    <property type="entry name" value="ABC TRANSPORTER PERMEASE"/>
    <property type="match status" value="1"/>
</dbReference>
<keyword evidence="7 8" id="KW-0472">Membrane</keyword>
<sequence length="221" mass="23105">MSPEMFQLIASSTLDTLVMVGLSGLLGTLFGLPLGIFLATSRAGELFAAPAANRILGLIVNATRSTPFIILVVAIVPLTRLLVGTSIGTRAAVVPLTIAAIPFIARVVEAAIREVDQGLVEAARAFGASPFQIVRKVLLPEALPALTLALTLTLVSLLGYSAMVGAVGGGGLGDLGIRYGYQRFMPEVMAAVVIVLIVLVQGVQTLGEMIARRLDKRSRQS</sequence>
<dbReference type="AlphaFoldDB" id="A0A1M7T9L4"/>
<gene>
    <name evidence="10" type="ORF">SAMN05444170_1182</name>
</gene>
<evidence type="ECO:0000259" key="9">
    <source>
        <dbReference type="PROSITE" id="PS50928"/>
    </source>
</evidence>
<feature type="domain" description="ABC transmembrane type-1" evidence="9">
    <location>
        <begin position="13"/>
        <end position="207"/>
    </location>
</feature>
<dbReference type="InterPro" id="IPR035906">
    <property type="entry name" value="MetI-like_sf"/>
</dbReference>
<evidence type="ECO:0000256" key="8">
    <source>
        <dbReference type="RuleBase" id="RU363032"/>
    </source>
</evidence>
<protein>
    <submittedName>
        <fullName evidence="10">D-methionine transport system permease protein</fullName>
    </submittedName>
</protein>
<dbReference type="InterPro" id="IPR051322">
    <property type="entry name" value="AA_ABC_Transporter_Permease"/>
</dbReference>
<dbReference type="PANTHER" id="PTHR30450:SF1">
    <property type="entry name" value="D-METHIONINE TRANSPORT SYSTEM PERMEASE PROTEIN METI-RELATED"/>
    <property type="match status" value="1"/>
</dbReference>
<dbReference type="Proteomes" id="UP000184096">
    <property type="component" value="Chromosome I"/>
</dbReference>
<dbReference type="FunFam" id="1.10.3720.10:FF:000002">
    <property type="entry name" value="D-methionine ABC transporter permease MetI"/>
    <property type="match status" value="1"/>
</dbReference>
<dbReference type="GO" id="GO:0005886">
    <property type="term" value="C:plasma membrane"/>
    <property type="evidence" value="ECO:0007669"/>
    <property type="project" value="UniProtKB-SubCell"/>
</dbReference>
<feature type="transmembrane region" description="Helical" evidence="8">
    <location>
        <begin position="51"/>
        <end position="75"/>
    </location>
</feature>
<keyword evidence="11" id="KW-1185">Reference proteome</keyword>
<dbReference type="NCBIfam" id="NF008049">
    <property type="entry name" value="PRK10782.1"/>
    <property type="match status" value="1"/>
</dbReference>
<evidence type="ECO:0000256" key="1">
    <source>
        <dbReference type="ARBA" id="ARBA00004651"/>
    </source>
</evidence>
<accession>A0A1M7T9L4</accession>
<keyword evidence="6 8" id="KW-1133">Transmembrane helix</keyword>
<dbReference type="GO" id="GO:0048473">
    <property type="term" value="P:D-methionine transmembrane transport"/>
    <property type="evidence" value="ECO:0007669"/>
    <property type="project" value="TreeGrafter"/>
</dbReference>
<feature type="transmembrane region" description="Helical" evidence="8">
    <location>
        <begin position="145"/>
        <end position="168"/>
    </location>
</feature>
<evidence type="ECO:0000256" key="7">
    <source>
        <dbReference type="ARBA" id="ARBA00023136"/>
    </source>
</evidence>
<evidence type="ECO:0000256" key="5">
    <source>
        <dbReference type="ARBA" id="ARBA00022692"/>
    </source>
</evidence>
<proteinExistence type="inferred from homology"/>
<dbReference type="RefSeq" id="WP_072817088.1">
    <property type="nucleotide sequence ID" value="NZ_LT670849.1"/>
</dbReference>
<evidence type="ECO:0000313" key="10">
    <source>
        <dbReference type="EMBL" id="SHN67396.1"/>
    </source>
</evidence>
<keyword evidence="5 8" id="KW-0812">Transmembrane</keyword>
<comment type="similarity">
    <text evidence="2">Belongs to the binding-protein-dependent transport system permease family. CysTW subfamily.</text>
</comment>
<feature type="transmembrane region" description="Helical" evidence="8">
    <location>
        <begin position="20"/>
        <end position="39"/>
    </location>
</feature>
<dbReference type="SUPFAM" id="SSF161098">
    <property type="entry name" value="MetI-like"/>
    <property type="match status" value="1"/>
</dbReference>
<reference evidence="11" key="1">
    <citation type="submission" date="2016-11" db="EMBL/GenBank/DDBJ databases">
        <authorList>
            <person name="Varghese N."/>
            <person name="Submissions S."/>
        </authorList>
    </citation>
    <scope>NUCLEOTIDE SEQUENCE [LARGE SCALE GENOMIC DNA]</scope>
    <source>
        <strain evidence="11">GAS401</strain>
    </source>
</reference>
<dbReference type="EMBL" id="LT670849">
    <property type="protein sequence ID" value="SHN67396.1"/>
    <property type="molecule type" value="Genomic_DNA"/>
</dbReference>
<feature type="transmembrane region" description="Helical" evidence="8">
    <location>
        <begin position="188"/>
        <end position="211"/>
    </location>
</feature>
<evidence type="ECO:0000256" key="6">
    <source>
        <dbReference type="ARBA" id="ARBA00022989"/>
    </source>
</evidence>
<comment type="subcellular location">
    <subcellularLocation>
        <location evidence="1 8">Cell membrane</location>
        <topology evidence="1 8">Multi-pass membrane protein</topology>
    </subcellularLocation>
</comment>
<dbReference type="Pfam" id="PF00528">
    <property type="entry name" value="BPD_transp_1"/>
    <property type="match status" value="1"/>
</dbReference>
<dbReference type="Gene3D" id="1.10.3720.10">
    <property type="entry name" value="MetI-like"/>
    <property type="match status" value="1"/>
</dbReference>
<dbReference type="OrthoDB" id="9793490at2"/>
<name>A0A1M7T9L4_9BRAD</name>
<keyword evidence="4" id="KW-1003">Cell membrane</keyword>
<evidence type="ECO:0000256" key="4">
    <source>
        <dbReference type="ARBA" id="ARBA00022475"/>
    </source>
</evidence>
<dbReference type="CDD" id="cd06261">
    <property type="entry name" value="TM_PBP2"/>
    <property type="match status" value="1"/>
</dbReference>
<organism evidence="10 11">
    <name type="scientific">Bradyrhizobium erythrophlei</name>
    <dbReference type="NCBI Taxonomy" id="1437360"/>
    <lineage>
        <taxon>Bacteria</taxon>
        <taxon>Pseudomonadati</taxon>
        <taxon>Pseudomonadota</taxon>
        <taxon>Alphaproteobacteria</taxon>
        <taxon>Hyphomicrobiales</taxon>
        <taxon>Nitrobacteraceae</taxon>
        <taxon>Bradyrhizobium</taxon>
    </lineage>
</organism>
<evidence type="ECO:0000256" key="2">
    <source>
        <dbReference type="ARBA" id="ARBA00007069"/>
    </source>
</evidence>
<evidence type="ECO:0000256" key="3">
    <source>
        <dbReference type="ARBA" id="ARBA00022448"/>
    </source>
</evidence>
<dbReference type="PROSITE" id="PS50928">
    <property type="entry name" value="ABC_TM1"/>
    <property type="match status" value="1"/>
</dbReference>
<feature type="transmembrane region" description="Helical" evidence="8">
    <location>
        <begin position="87"/>
        <end position="105"/>
    </location>
</feature>